<feature type="region of interest" description="Disordered" evidence="1">
    <location>
        <begin position="27"/>
        <end position="59"/>
    </location>
</feature>
<proteinExistence type="predicted"/>
<dbReference type="Pfam" id="PF11776">
    <property type="entry name" value="RcnB"/>
    <property type="match status" value="1"/>
</dbReference>
<keyword evidence="2" id="KW-0472">Membrane</keyword>
<evidence type="ECO:0000256" key="2">
    <source>
        <dbReference type="SAM" id="Phobius"/>
    </source>
</evidence>
<evidence type="ECO:0000256" key="1">
    <source>
        <dbReference type="SAM" id="MobiDB-lite"/>
    </source>
</evidence>
<dbReference type="RefSeq" id="WP_263371507.1">
    <property type="nucleotide sequence ID" value="NZ_JAGSYD010000003.1"/>
</dbReference>
<name>A0ABW1Z6N4_9BACT</name>
<sequence length="112" mass="11907">MKLTKTSSFVLSAMLAVAPFAALAQGPGHDDHGGGHDDHGGNHGGYVQHNDWKKGGHIQQNDWNRGAQVDYRSHHLSAPPRGYQWRQVDGNYVLAAAATGVIASVIVASAAR</sequence>
<keyword evidence="3" id="KW-0732">Signal</keyword>
<evidence type="ECO:0000313" key="4">
    <source>
        <dbReference type="EMBL" id="MFC6645117.1"/>
    </source>
</evidence>
<dbReference type="InterPro" id="IPR024572">
    <property type="entry name" value="RcnB"/>
</dbReference>
<protein>
    <submittedName>
        <fullName evidence="4">RcnB family protein</fullName>
    </submittedName>
</protein>
<evidence type="ECO:0000313" key="5">
    <source>
        <dbReference type="Proteomes" id="UP001596391"/>
    </source>
</evidence>
<dbReference type="Proteomes" id="UP001596391">
    <property type="component" value="Unassembled WGS sequence"/>
</dbReference>
<evidence type="ECO:0000256" key="3">
    <source>
        <dbReference type="SAM" id="SignalP"/>
    </source>
</evidence>
<dbReference type="Gene3D" id="3.10.450.160">
    <property type="entry name" value="inner membrane protein cigr"/>
    <property type="match status" value="1"/>
</dbReference>
<keyword evidence="2" id="KW-0812">Transmembrane</keyword>
<gene>
    <name evidence="4" type="ORF">ACFQBQ_05815</name>
</gene>
<reference evidence="5" key="1">
    <citation type="journal article" date="2019" name="Int. J. Syst. Evol. Microbiol.">
        <title>The Global Catalogue of Microorganisms (GCM) 10K type strain sequencing project: providing services to taxonomists for standard genome sequencing and annotation.</title>
        <authorList>
            <consortium name="The Broad Institute Genomics Platform"/>
            <consortium name="The Broad Institute Genome Sequencing Center for Infectious Disease"/>
            <person name="Wu L."/>
            <person name="Ma J."/>
        </authorList>
    </citation>
    <scope>NUCLEOTIDE SEQUENCE [LARGE SCALE GENOMIC DNA]</scope>
    <source>
        <strain evidence="5">CGMCC 1.16026</strain>
    </source>
</reference>
<accession>A0ABW1Z6N4</accession>
<feature type="signal peptide" evidence="3">
    <location>
        <begin position="1"/>
        <end position="24"/>
    </location>
</feature>
<keyword evidence="5" id="KW-1185">Reference proteome</keyword>
<organism evidence="4 5">
    <name type="scientific">Granulicella cerasi</name>
    <dbReference type="NCBI Taxonomy" id="741063"/>
    <lineage>
        <taxon>Bacteria</taxon>
        <taxon>Pseudomonadati</taxon>
        <taxon>Acidobacteriota</taxon>
        <taxon>Terriglobia</taxon>
        <taxon>Terriglobales</taxon>
        <taxon>Acidobacteriaceae</taxon>
        <taxon>Granulicella</taxon>
    </lineage>
</organism>
<feature type="compositionally biased region" description="Basic and acidic residues" evidence="1">
    <location>
        <begin position="28"/>
        <end position="41"/>
    </location>
</feature>
<comment type="caution">
    <text evidence="4">The sequence shown here is derived from an EMBL/GenBank/DDBJ whole genome shotgun (WGS) entry which is preliminary data.</text>
</comment>
<feature type="chain" id="PRO_5047343637" evidence="3">
    <location>
        <begin position="25"/>
        <end position="112"/>
    </location>
</feature>
<dbReference type="EMBL" id="JBHSWI010000001">
    <property type="protein sequence ID" value="MFC6645117.1"/>
    <property type="molecule type" value="Genomic_DNA"/>
</dbReference>
<keyword evidence="2" id="KW-1133">Transmembrane helix</keyword>
<feature type="transmembrane region" description="Helical" evidence="2">
    <location>
        <begin position="92"/>
        <end position="111"/>
    </location>
</feature>